<evidence type="ECO:0000259" key="9">
    <source>
        <dbReference type="Pfam" id="PF12849"/>
    </source>
</evidence>
<dbReference type="Proteomes" id="UP000256718">
    <property type="component" value="Unassembled WGS sequence"/>
</dbReference>
<dbReference type="Pfam" id="PF12849">
    <property type="entry name" value="PBP_like_2"/>
    <property type="match status" value="2"/>
</dbReference>
<comment type="subunit">
    <text evidence="4">The complex is composed of two ATP-binding proteins (PstB), two transmembrane proteins (PstC and PstA) and a solute-binding protein (PstS).</text>
</comment>
<keyword evidence="6" id="KW-0732">Signal</keyword>
<evidence type="ECO:0000256" key="6">
    <source>
        <dbReference type="ARBA" id="ARBA00022729"/>
    </source>
</evidence>
<evidence type="ECO:0000313" key="11">
    <source>
        <dbReference type="Proteomes" id="UP000256718"/>
    </source>
</evidence>
<dbReference type="EMBL" id="QHGZ01000158">
    <property type="protein sequence ID" value="RDY80785.1"/>
    <property type="molecule type" value="Genomic_DNA"/>
</dbReference>
<evidence type="ECO:0000256" key="4">
    <source>
        <dbReference type="ARBA" id="ARBA00011529"/>
    </source>
</evidence>
<dbReference type="InterPro" id="IPR024370">
    <property type="entry name" value="PBP_domain"/>
</dbReference>
<keyword evidence="5" id="KW-0592">Phosphate transport</keyword>
<sequence length="293" mass="30909">MKKHKMLSLLAVSGLMGIGILAGCSNDSSSSPKGTINIVSREEGSGTRGAFIELFGIESKNKKGEKVDHTSDAATVTNSTSVMLTTVSKDPSAIGYSSLGSLNSSVKVLKIDGKNATVKDIKSGSYKISRPFNIVTKEGKEKEATKDFIDYILSKDGQAVVEKNGYIPLDNAKAYQAKVSSGKVVIAGSSSVTPVMEKIKEAYHKVNAKVDVEIQQSDSSTGITSAIDGSADIGMASRELDKTESSKGVKATVIATDGIAVVVNKKNKVNDLSTKQVKDIFTGKTTSWSDLSK</sequence>
<comment type="caution">
    <text evidence="10">The sequence shown here is derived from an EMBL/GenBank/DDBJ whole genome shotgun (WGS) entry which is preliminary data.</text>
</comment>
<dbReference type="PANTHER" id="PTHR30570">
    <property type="entry name" value="PERIPLASMIC PHOSPHATE BINDING COMPONENT OF PHOSPHATE ABC TRANSPORTER"/>
    <property type="match status" value="1"/>
</dbReference>
<reference evidence="10 11" key="1">
    <citation type="journal article" date="2018" name="Emerg. Microbes Infect.">
        <title>Phenotypic and molecular analysis of nontypeable Group B streptococci: identification of cps2a and hybrid cps2a/cps5 Group B streptococcal capsule gene clusters.</title>
        <authorList>
            <person name="Alhhazmi A."/>
            <person name="Tyrrell G.J."/>
        </authorList>
    </citation>
    <scope>NUCLEOTIDE SEQUENCE [LARGE SCALE GENOMIC DNA]</scope>
    <source>
        <strain evidence="10 11">PLGBS17</strain>
    </source>
</reference>
<name>A0A0H1NJN7_STRAG</name>
<dbReference type="SUPFAM" id="SSF53850">
    <property type="entry name" value="Periplasmic binding protein-like II"/>
    <property type="match status" value="2"/>
</dbReference>
<evidence type="ECO:0000256" key="7">
    <source>
        <dbReference type="ARBA" id="ARBA00023139"/>
    </source>
</evidence>
<dbReference type="GO" id="GO:0005886">
    <property type="term" value="C:plasma membrane"/>
    <property type="evidence" value="ECO:0007669"/>
    <property type="project" value="UniProtKB-SubCell"/>
</dbReference>
<dbReference type="InterPro" id="IPR050811">
    <property type="entry name" value="Phosphate_ABC_transporter"/>
</dbReference>
<dbReference type="Gene3D" id="3.40.190.10">
    <property type="entry name" value="Periplasmic binding protein-like II"/>
    <property type="match status" value="2"/>
</dbReference>
<dbReference type="PANTHER" id="PTHR30570:SF1">
    <property type="entry name" value="PHOSPHATE-BINDING PROTEIN PSTS"/>
    <property type="match status" value="1"/>
</dbReference>
<comment type="similarity">
    <text evidence="3">Belongs to the PstS family.</text>
</comment>
<dbReference type="AlphaFoldDB" id="A0A0H1NJN7"/>
<dbReference type="PROSITE" id="PS51257">
    <property type="entry name" value="PROKAR_LIPOPROTEIN"/>
    <property type="match status" value="1"/>
</dbReference>
<comment type="function">
    <text evidence="1">Part of the ABC transporter complex PstSACB involved in phosphate import.</text>
</comment>
<evidence type="ECO:0000256" key="8">
    <source>
        <dbReference type="ARBA" id="ARBA00023288"/>
    </source>
</evidence>
<dbReference type="RefSeq" id="WP_000716329.1">
    <property type="nucleotide sequence ID" value="NZ_CAXOLC010000005.1"/>
</dbReference>
<proteinExistence type="inferred from homology"/>
<keyword evidence="7" id="KW-0564">Palmitate</keyword>
<protein>
    <submittedName>
        <fullName evidence="10">Phosphate ABC transporter substrate-binding protein</fullName>
    </submittedName>
</protein>
<accession>A0A0H1NJN7</accession>
<feature type="domain" description="PBP" evidence="9">
    <location>
        <begin position="180"/>
        <end position="290"/>
    </location>
</feature>
<evidence type="ECO:0000256" key="3">
    <source>
        <dbReference type="ARBA" id="ARBA00008725"/>
    </source>
</evidence>
<evidence type="ECO:0000313" key="10">
    <source>
        <dbReference type="EMBL" id="RDY80785.1"/>
    </source>
</evidence>
<keyword evidence="5" id="KW-0813">Transport</keyword>
<feature type="domain" description="PBP" evidence="9">
    <location>
        <begin position="30"/>
        <end position="155"/>
    </location>
</feature>
<dbReference type="GO" id="GO:0006817">
    <property type="term" value="P:phosphate ion transport"/>
    <property type="evidence" value="ECO:0007669"/>
    <property type="project" value="UniProtKB-KW"/>
</dbReference>
<gene>
    <name evidence="10" type="ORF">C4618_07210</name>
</gene>
<evidence type="ECO:0000256" key="5">
    <source>
        <dbReference type="ARBA" id="ARBA00022592"/>
    </source>
</evidence>
<keyword evidence="8" id="KW-0449">Lipoprotein</keyword>
<evidence type="ECO:0000256" key="2">
    <source>
        <dbReference type="ARBA" id="ARBA00004193"/>
    </source>
</evidence>
<organism evidence="10 11">
    <name type="scientific">Streptococcus agalactiae</name>
    <dbReference type="NCBI Taxonomy" id="1311"/>
    <lineage>
        <taxon>Bacteria</taxon>
        <taxon>Bacillati</taxon>
        <taxon>Bacillota</taxon>
        <taxon>Bacilli</taxon>
        <taxon>Lactobacillales</taxon>
        <taxon>Streptococcaceae</taxon>
        <taxon>Streptococcus</taxon>
    </lineage>
</organism>
<evidence type="ECO:0000256" key="1">
    <source>
        <dbReference type="ARBA" id="ARBA00002841"/>
    </source>
</evidence>
<comment type="subcellular location">
    <subcellularLocation>
        <location evidence="2">Cell membrane</location>
        <topology evidence="2">Lipid-anchor</topology>
    </subcellularLocation>
</comment>